<dbReference type="InterPro" id="IPR032675">
    <property type="entry name" value="LRR_dom_sf"/>
</dbReference>
<feature type="compositionally biased region" description="Polar residues" evidence="1">
    <location>
        <begin position="158"/>
        <end position="175"/>
    </location>
</feature>
<evidence type="ECO:0000313" key="2">
    <source>
        <dbReference type="EMBL" id="RRT85457.1"/>
    </source>
</evidence>
<dbReference type="EMBL" id="AMZH03000113">
    <property type="protein sequence ID" value="RRT85457.1"/>
    <property type="molecule type" value="Genomic_DNA"/>
</dbReference>
<reference evidence="2 3" key="1">
    <citation type="journal article" date="2014" name="Agronomy (Basel)">
        <title>A Draft Genome Sequence for Ensete ventricosum, the Drought-Tolerant Tree Against Hunger.</title>
        <authorList>
            <person name="Harrison J."/>
            <person name="Moore K.A."/>
            <person name="Paszkiewicz K."/>
            <person name="Jones T."/>
            <person name="Grant M."/>
            <person name="Ambacheew D."/>
            <person name="Muzemil S."/>
            <person name="Studholme D.J."/>
        </authorList>
    </citation>
    <scope>NUCLEOTIDE SEQUENCE [LARGE SCALE GENOMIC DNA]</scope>
</reference>
<proteinExistence type="predicted"/>
<evidence type="ECO:0000256" key="1">
    <source>
        <dbReference type="SAM" id="MobiDB-lite"/>
    </source>
</evidence>
<accession>A0A427BAF1</accession>
<dbReference type="Gene3D" id="3.80.10.10">
    <property type="entry name" value="Ribonuclease Inhibitor"/>
    <property type="match status" value="1"/>
</dbReference>
<organism evidence="2 3">
    <name type="scientific">Ensete ventricosum</name>
    <name type="common">Abyssinian banana</name>
    <name type="synonym">Musa ensete</name>
    <dbReference type="NCBI Taxonomy" id="4639"/>
    <lineage>
        <taxon>Eukaryota</taxon>
        <taxon>Viridiplantae</taxon>
        <taxon>Streptophyta</taxon>
        <taxon>Embryophyta</taxon>
        <taxon>Tracheophyta</taxon>
        <taxon>Spermatophyta</taxon>
        <taxon>Magnoliopsida</taxon>
        <taxon>Liliopsida</taxon>
        <taxon>Zingiberales</taxon>
        <taxon>Musaceae</taxon>
        <taxon>Ensete</taxon>
    </lineage>
</organism>
<gene>
    <name evidence="2" type="ORF">B296_00009520</name>
</gene>
<sequence length="207" mass="23166">MLVANVGESDAGILLFSRGCPPLQKLELRSCFSEPALAMAAMQLPSLRYLWNIEFIPPRQDVADNETEDRCNVEYQAQILAYYSLAGERTDCICFKTPFQIYIPSQETSAIIIASSFTVIHLDGDDRHHGNYVLPLDPMLIFSRRRMKVASTKKSRGQDTGPNWLLSRSRSPTSPGNGGLPGDIRRHLFPAVRGVLVEPPFRQGMLE</sequence>
<evidence type="ECO:0000313" key="3">
    <source>
        <dbReference type="Proteomes" id="UP000287651"/>
    </source>
</evidence>
<dbReference type="Proteomes" id="UP000287651">
    <property type="component" value="Unassembled WGS sequence"/>
</dbReference>
<dbReference type="AlphaFoldDB" id="A0A427BAF1"/>
<name>A0A427BAF1_ENSVE</name>
<comment type="caution">
    <text evidence="2">The sequence shown here is derived from an EMBL/GenBank/DDBJ whole genome shotgun (WGS) entry which is preliminary data.</text>
</comment>
<protein>
    <submittedName>
        <fullName evidence="2">Uncharacterized protein</fullName>
    </submittedName>
</protein>
<feature type="region of interest" description="Disordered" evidence="1">
    <location>
        <begin position="151"/>
        <end position="182"/>
    </location>
</feature>